<evidence type="ECO:0000313" key="4">
    <source>
        <dbReference type="Proteomes" id="UP001449795"/>
    </source>
</evidence>
<dbReference type="PANTHER" id="PTHR30522:SF0">
    <property type="entry name" value="NUCLEOSIDE TRIPHOSPHATE PYROPHOSPHOHYDROLASE"/>
    <property type="match status" value="1"/>
</dbReference>
<sequence length="263" mass="29364">MPDPAHAIARLIEIMARLRDPKDGCPWDREQDFASIAPYAIEEAYEVEDTIARQDWAALPDELGDLLLQVVYHARMAEEAGWFDFATVATMIGDKMIRRHPHVFGDAPARPGQWEDGKAQERLARRESGTLDGIPAALPALLRARKLSARAARVGFDWSTADEVAHKVDEEIAELKAELPGGDRARLADELGDVLFTLASLARKLDLDPEACLRHANAKFTRRFTAMEQDLARQGLAPGDSSLDQMEAGWQEVKRRERTARSE</sequence>
<reference evidence="3 4" key="1">
    <citation type="submission" date="2024-04" db="EMBL/GenBank/DDBJ databases">
        <title>Complete genome sequence of Nguyenibacter vanlangesis HBCM-1154, a strain capable of nitrogen fixation, IAA production, and phosphorus solubilization isolated from sugarcane soil.</title>
        <authorList>
            <person name="MY HANH P."/>
        </authorList>
    </citation>
    <scope>NUCLEOTIDE SEQUENCE [LARGE SCALE GENOMIC DNA]</scope>
    <source>
        <strain evidence="3 4">HBCM 1154</strain>
    </source>
</reference>
<dbReference type="EMBL" id="CP152276">
    <property type="protein sequence ID" value="XAE43682.1"/>
    <property type="molecule type" value="Genomic_DNA"/>
</dbReference>
<gene>
    <name evidence="3" type="primary">mazG</name>
    <name evidence="3" type="ORF">AAC691_04350</name>
</gene>
<dbReference type="Pfam" id="PF03819">
    <property type="entry name" value="MazG"/>
    <property type="match status" value="1"/>
</dbReference>
<keyword evidence="3" id="KW-0378">Hydrolase</keyword>
<dbReference type="Pfam" id="PF01503">
    <property type="entry name" value="PRA-PH"/>
    <property type="match status" value="1"/>
</dbReference>
<evidence type="ECO:0000313" key="3">
    <source>
        <dbReference type="EMBL" id="XAE43682.1"/>
    </source>
</evidence>
<dbReference type="RefSeq" id="WP_342629070.1">
    <property type="nucleotide sequence ID" value="NZ_CP152276.1"/>
</dbReference>
<dbReference type="EC" id="3.6.1.9" evidence="3"/>
<dbReference type="InterPro" id="IPR004518">
    <property type="entry name" value="MazG-like_dom"/>
</dbReference>
<name>A0ABZ3D7B6_9PROT</name>
<feature type="region of interest" description="Disordered" evidence="1">
    <location>
        <begin position="234"/>
        <end position="263"/>
    </location>
</feature>
<evidence type="ECO:0000259" key="2">
    <source>
        <dbReference type="Pfam" id="PF03819"/>
    </source>
</evidence>
<dbReference type="Gene3D" id="1.10.287.1080">
    <property type="entry name" value="MazG-like"/>
    <property type="match status" value="2"/>
</dbReference>
<dbReference type="CDD" id="cd11528">
    <property type="entry name" value="NTP-PPase_MazG_Nterm"/>
    <property type="match status" value="1"/>
</dbReference>
<dbReference type="Proteomes" id="UP001449795">
    <property type="component" value="Chromosome"/>
</dbReference>
<dbReference type="SUPFAM" id="SSF101386">
    <property type="entry name" value="all-alpha NTP pyrophosphatases"/>
    <property type="match status" value="2"/>
</dbReference>
<protein>
    <submittedName>
        <fullName evidence="3">Nucleoside triphosphate pyrophosphohydrolase</fullName>
        <ecNumber evidence="3">3.6.1.9</ecNumber>
    </submittedName>
</protein>
<evidence type="ECO:0000256" key="1">
    <source>
        <dbReference type="SAM" id="MobiDB-lite"/>
    </source>
</evidence>
<dbReference type="PANTHER" id="PTHR30522">
    <property type="entry name" value="NUCLEOSIDE TRIPHOSPHATE PYROPHOSPHOHYDROLASE"/>
    <property type="match status" value="1"/>
</dbReference>
<feature type="compositionally biased region" description="Basic and acidic residues" evidence="1">
    <location>
        <begin position="252"/>
        <end position="263"/>
    </location>
</feature>
<organism evidence="3 4">
    <name type="scientific">Nguyenibacter vanlangensis</name>
    <dbReference type="NCBI Taxonomy" id="1216886"/>
    <lineage>
        <taxon>Bacteria</taxon>
        <taxon>Pseudomonadati</taxon>
        <taxon>Pseudomonadota</taxon>
        <taxon>Alphaproteobacteria</taxon>
        <taxon>Acetobacterales</taxon>
        <taxon>Acetobacteraceae</taxon>
        <taxon>Nguyenibacter</taxon>
    </lineage>
</organism>
<dbReference type="InterPro" id="IPR048011">
    <property type="entry name" value="NTP-PPase_MazG-like_C"/>
</dbReference>
<dbReference type="InterPro" id="IPR011551">
    <property type="entry name" value="NTP_PyrPHydrolase_MazG"/>
</dbReference>
<dbReference type="InterPro" id="IPR021130">
    <property type="entry name" value="PRib-ATP_PPHydrolase-like"/>
</dbReference>
<keyword evidence="4" id="KW-1185">Reference proteome</keyword>
<dbReference type="CDD" id="cd11529">
    <property type="entry name" value="NTP-PPase_MazG_Cterm"/>
    <property type="match status" value="1"/>
</dbReference>
<accession>A0ABZ3D7B6</accession>
<dbReference type="GO" id="GO:0047429">
    <property type="term" value="F:nucleoside triphosphate diphosphatase activity"/>
    <property type="evidence" value="ECO:0007669"/>
    <property type="project" value="UniProtKB-EC"/>
</dbReference>
<feature type="domain" description="NTP pyrophosphohydrolase MazG-like" evidence="2">
    <location>
        <begin position="31"/>
        <end position="104"/>
    </location>
</feature>
<dbReference type="InterPro" id="IPR048015">
    <property type="entry name" value="NTP-PPase_MazG-like_N"/>
</dbReference>
<dbReference type="NCBIfam" id="TIGR00444">
    <property type="entry name" value="mazG"/>
    <property type="match status" value="1"/>
</dbReference>
<dbReference type="NCBIfam" id="NF007113">
    <property type="entry name" value="PRK09562.1"/>
    <property type="match status" value="1"/>
</dbReference>
<proteinExistence type="predicted"/>